<protein>
    <submittedName>
        <fullName evidence="2">Uncharacterized protein</fullName>
    </submittedName>
</protein>
<name>A0A921UGL8_SORBI</name>
<evidence type="ECO:0000256" key="1">
    <source>
        <dbReference type="SAM" id="MobiDB-lite"/>
    </source>
</evidence>
<reference evidence="2" key="2">
    <citation type="submission" date="2020-10" db="EMBL/GenBank/DDBJ databases">
        <authorList>
            <person name="Cooper E.A."/>
            <person name="Brenton Z.W."/>
            <person name="Flinn B.S."/>
            <person name="Jenkins J."/>
            <person name="Shu S."/>
            <person name="Flowers D."/>
            <person name="Luo F."/>
            <person name="Wang Y."/>
            <person name="Xia P."/>
            <person name="Barry K."/>
            <person name="Daum C."/>
            <person name="Lipzen A."/>
            <person name="Yoshinaga Y."/>
            <person name="Schmutz J."/>
            <person name="Saski C."/>
            <person name="Vermerris W."/>
            <person name="Kresovich S."/>
        </authorList>
    </citation>
    <scope>NUCLEOTIDE SEQUENCE</scope>
</reference>
<dbReference type="Proteomes" id="UP000807115">
    <property type="component" value="Chromosome 5"/>
</dbReference>
<dbReference type="EMBL" id="CM027684">
    <property type="protein sequence ID" value="KAG0529796.1"/>
    <property type="molecule type" value="Genomic_DNA"/>
</dbReference>
<accession>A0A921UGL8</accession>
<organism evidence="2 3">
    <name type="scientific">Sorghum bicolor</name>
    <name type="common">Sorghum</name>
    <name type="synonym">Sorghum vulgare</name>
    <dbReference type="NCBI Taxonomy" id="4558"/>
    <lineage>
        <taxon>Eukaryota</taxon>
        <taxon>Viridiplantae</taxon>
        <taxon>Streptophyta</taxon>
        <taxon>Embryophyta</taxon>
        <taxon>Tracheophyta</taxon>
        <taxon>Spermatophyta</taxon>
        <taxon>Magnoliopsida</taxon>
        <taxon>Liliopsida</taxon>
        <taxon>Poales</taxon>
        <taxon>Poaceae</taxon>
        <taxon>PACMAD clade</taxon>
        <taxon>Panicoideae</taxon>
        <taxon>Andropogonodae</taxon>
        <taxon>Andropogoneae</taxon>
        <taxon>Sorghinae</taxon>
        <taxon>Sorghum</taxon>
    </lineage>
</organism>
<sequence>MNHLVKAPEDSSFGVNKVSHRSCQHSHGVTGQHNRPKKRLLSQPGFESSHHLLKTKIRGTSLPLVEFFLVSHRSSQATSSSKKFHQHETQIANVQPDEFWC</sequence>
<evidence type="ECO:0000313" key="3">
    <source>
        <dbReference type="Proteomes" id="UP000807115"/>
    </source>
</evidence>
<comment type="caution">
    <text evidence="2">The sequence shown here is derived from an EMBL/GenBank/DDBJ whole genome shotgun (WGS) entry which is preliminary data.</text>
</comment>
<evidence type="ECO:0000313" key="2">
    <source>
        <dbReference type="EMBL" id="KAG0529796.1"/>
    </source>
</evidence>
<proteinExistence type="predicted"/>
<feature type="region of interest" description="Disordered" evidence="1">
    <location>
        <begin position="1"/>
        <end position="42"/>
    </location>
</feature>
<dbReference type="AlphaFoldDB" id="A0A921UGL8"/>
<gene>
    <name evidence="2" type="ORF">BDA96_05G128000</name>
</gene>
<reference evidence="2" key="1">
    <citation type="journal article" date="2019" name="BMC Genomics">
        <title>A new reference genome for Sorghum bicolor reveals high levels of sequence similarity between sweet and grain genotypes: implications for the genetics of sugar metabolism.</title>
        <authorList>
            <person name="Cooper E.A."/>
            <person name="Brenton Z.W."/>
            <person name="Flinn B.S."/>
            <person name="Jenkins J."/>
            <person name="Shu S."/>
            <person name="Flowers D."/>
            <person name="Luo F."/>
            <person name="Wang Y."/>
            <person name="Xia P."/>
            <person name="Barry K."/>
            <person name="Daum C."/>
            <person name="Lipzen A."/>
            <person name="Yoshinaga Y."/>
            <person name="Schmutz J."/>
            <person name="Saski C."/>
            <person name="Vermerris W."/>
            <person name="Kresovich S."/>
        </authorList>
    </citation>
    <scope>NUCLEOTIDE SEQUENCE</scope>
</reference>